<dbReference type="EMBL" id="GBRH01265820">
    <property type="protein sequence ID" value="JAD32075.1"/>
    <property type="molecule type" value="Transcribed_RNA"/>
</dbReference>
<reference evidence="1" key="2">
    <citation type="journal article" date="2015" name="Data Brief">
        <title>Shoot transcriptome of the giant reed, Arundo donax.</title>
        <authorList>
            <person name="Barrero R.A."/>
            <person name="Guerrero F.D."/>
            <person name="Moolhuijzen P."/>
            <person name="Goolsby J.A."/>
            <person name="Tidwell J."/>
            <person name="Bellgard S.E."/>
            <person name="Bellgard M.I."/>
        </authorList>
    </citation>
    <scope>NUCLEOTIDE SEQUENCE</scope>
    <source>
        <tissue evidence="1">Shoot tissue taken approximately 20 cm above the soil surface</tissue>
    </source>
</reference>
<protein>
    <submittedName>
        <fullName evidence="1">Uncharacterized protein</fullName>
    </submittedName>
</protein>
<sequence length="26" mass="2866">MLFLPAYLSLGPPLRMKAMLFTGSLP</sequence>
<accession>A0A0A8Z5P5</accession>
<proteinExistence type="predicted"/>
<name>A0A0A8Z5P5_ARUDO</name>
<dbReference type="AlphaFoldDB" id="A0A0A8Z5P5"/>
<evidence type="ECO:0000313" key="1">
    <source>
        <dbReference type="EMBL" id="JAD32075.1"/>
    </source>
</evidence>
<organism evidence="1">
    <name type="scientific">Arundo donax</name>
    <name type="common">Giant reed</name>
    <name type="synonym">Donax arundinaceus</name>
    <dbReference type="NCBI Taxonomy" id="35708"/>
    <lineage>
        <taxon>Eukaryota</taxon>
        <taxon>Viridiplantae</taxon>
        <taxon>Streptophyta</taxon>
        <taxon>Embryophyta</taxon>
        <taxon>Tracheophyta</taxon>
        <taxon>Spermatophyta</taxon>
        <taxon>Magnoliopsida</taxon>
        <taxon>Liliopsida</taxon>
        <taxon>Poales</taxon>
        <taxon>Poaceae</taxon>
        <taxon>PACMAD clade</taxon>
        <taxon>Arundinoideae</taxon>
        <taxon>Arundineae</taxon>
        <taxon>Arundo</taxon>
    </lineage>
</organism>
<reference evidence="1" key="1">
    <citation type="submission" date="2014-09" db="EMBL/GenBank/DDBJ databases">
        <authorList>
            <person name="Magalhaes I.L.F."/>
            <person name="Oliveira U."/>
            <person name="Santos F.R."/>
            <person name="Vidigal T.H.D.A."/>
            <person name="Brescovit A.D."/>
            <person name="Santos A.J."/>
        </authorList>
    </citation>
    <scope>NUCLEOTIDE SEQUENCE</scope>
    <source>
        <tissue evidence="1">Shoot tissue taken approximately 20 cm above the soil surface</tissue>
    </source>
</reference>